<dbReference type="Pfam" id="PF00994">
    <property type="entry name" value="MoCF_biosynth"/>
    <property type="match status" value="1"/>
</dbReference>
<keyword evidence="8 11" id="KW-0460">Magnesium</keyword>
<evidence type="ECO:0000259" key="12">
    <source>
        <dbReference type="SMART" id="SM00852"/>
    </source>
</evidence>
<evidence type="ECO:0000256" key="3">
    <source>
        <dbReference type="ARBA" id="ARBA00005046"/>
    </source>
</evidence>
<keyword evidence="14" id="KW-1185">Reference proteome</keyword>
<evidence type="ECO:0000313" key="13">
    <source>
        <dbReference type="EMBL" id="TWT58417.1"/>
    </source>
</evidence>
<dbReference type="UniPathway" id="UPA00344"/>
<evidence type="ECO:0000256" key="6">
    <source>
        <dbReference type="ARBA" id="ARBA00022679"/>
    </source>
</evidence>
<gene>
    <name evidence="13" type="primary">moeA_3</name>
    <name evidence="13" type="ORF">KOR42_17910</name>
</gene>
<dbReference type="InterPro" id="IPR036135">
    <property type="entry name" value="MoeA_linker/N_sf"/>
</dbReference>
<dbReference type="InterPro" id="IPR008284">
    <property type="entry name" value="MoCF_biosynth_CS"/>
</dbReference>
<comment type="function">
    <text evidence="2 11">Catalyzes the insertion of molybdate into adenylated molybdopterin with the concomitant release of AMP.</text>
</comment>
<reference evidence="13 14" key="1">
    <citation type="submission" date="2019-02" db="EMBL/GenBank/DDBJ databases">
        <title>Deep-cultivation of Planctomycetes and their phenomic and genomic characterization uncovers novel biology.</title>
        <authorList>
            <person name="Wiegand S."/>
            <person name="Jogler M."/>
            <person name="Boedeker C."/>
            <person name="Pinto D."/>
            <person name="Vollmers J."/>
            <person name="Rivas-Marin E."/>
            <person name="Kohn T."/>
            <person name="Peeters S.H."/>
            <person name="Heuer A."/>
            <person name="Rast P."/>
            <person name="Oberbeckmann S."/>
            <person name="Bunk B."/>
            <person name="Jeske O."/>
            <person name="Meyerdierks A."/>
            <person name="Storesund J.E."/>
            <person name="Kallscheuer N."/>
            <person name="Luecker S."/>
            <person name="Lage O.M."/>
            <person name="Pohl T."/>
            <person name="Merkel B.J."/>
            <person name="Hornburger P."/>
            <person name="Mueller R.-W."/>
            <person name="Bruemmer F."/>
            <person name="Labrenz M."/>
            <person name="Spormann A.M."/>
            <person name="Op Den Camp H."/>
            <person name="Overmann J."/>
            <person name="Amann R."/>
            <person name="Jetten M.S.M."/>
            <person name="Mascher T."/>
            <person name="Medema M.H."/>
            <person name="Devos D.P."/>
            <person name="Kaster A.-K."/>
            <person name="Ovreas L."/>
            <person name="Rohde M."/>
            <person name="Galperin M.Y."/>
            <person name="Jogler C."/>
        </authorList>
    </citation>
    <scope>NUCLEOTIDE SEQUENCE [LARGE SCALE GENOMIC DNA]</scope>
    <source>
        <strain evidence="13 14">KOR42</strain>
    </source>
</reference>
<dbReference type="Pfam" id="PF03453">
    <property type="entry name" value="MoeA_N"/>
    <property type="match status" value="1"/>
</dbReference>
<dbReference type="Gene3D" id="3.90.105.10">
    <property type="entry name" value="Molybdopterin biosynthesis moea protein, domain 2"/>
    <property type="match status" value="1"/>
</dbReference>
<proteinExistence type="inferred from homology"/>
<dbReference type="EC" id="2.10.1.1" evidence="11"/>
<protein>
    <recommendedName>
        <fullName evidence="11">Molybdopterin molybdenumtransferase</fullName>
        <ecNumber evidence="11">2.10.1.1</ecNumber>
    </recommendedName>
</protein>
<dbReference type="FunFam" id="3.40.980.10:FF:000004">
    <property type="entry name" value="Molybdopterin molybdenumtransferase"/>
    <property type="match status" value="1"/>
</dbReference>
<dbReference type="GO" id="GO:0006777">
    <property type="term" value="P:Mo-molybdopterin cofactor biosynthetic process"/>
    <property type="evidence" value="ECO:0007669"/>
    <property type="project" value="UniProtKB-UniRule"/>
</dbReference>
<dbReference type="GO" id="GO:0005829">
    <property type="term" value="C:cytosol"/>
    <property type="evidence" value="ECO:0007669"/>
    <property type="project" value="TreeGrafter"/>
</dbReference>
<comment type="cofactor">
    <cofactor evidence="1 11">
        <name>Mg(2+)</name>
        <dbReference type="ChEBI" id="CHEBI:18420"/>
    </cofactor>
</comment>
<name>A0A5C5X5N4_9PLAN</name>
<comment type="caution">
    <text evidence="13">The sequence shown here is derived from an EMBL/GenBank/DDBJ whole genome shotgun (WGS) entry which is preliminary data.</text>
</comment>
<organism evidence="13 14">
    <name type="scientific">Thalassoglobus neptunius</name>
    <dbReference type="NCBI Taxonomy" id="1938619"/>
    <lineage>
        <taxon>Bacteria</taxon>
        <taxon>Pseudomonadati</taxon>
        <taxon>Planctomycetota</taxon>
        <taxon>Planctomycetia</taxon>
        <taxon>Planctomycetales</taxon>
        <taxon>Planctomycetaceae</taxon>
        <taxon>Thalassoglobus</taxon>
    </lineage>
</organism>
<sequence length="411" mass="43773">MLSVIEALDLIRDRVLPGETSVKPLSETLGHTVAESILSPIDSPPFDKSMMDGFAIRTEDFAQGAIPLSLVGQITAGESSDSPLQSGETVQIMTGAPIPPNVDAVVPVELSSVENGVVHLNVDPAQLRSGWNIIPRGSNMQQGIEVLSTGSSIRPQEIALLGEIGKANLRVHHRPRVAVLATGNELVDVGEDPGPGQIRNSNALMLAAQVESCGAIPVVLGIARDNRDDLRDKVQAGLECAMLCLSGGVSAGTLDLVPSVLAEAGVEPVFHKLAMKPGKPIWFGSRNDAANGPCYVFGLPGNPVSSMVCFELFVRTALRKFCGDTQTDVPLQNAHLKRDFQQRGDRQVWFPSTLEFEGGKAVVNPVDWKGSSDLRSTLLANCSAVFDAGDNLYQAGELVNVLVWSRPLFAT</sequence>
<keyword evidence="5 11" id="KW-0500">Molybdenum</keyword>
<dbReference type="InterPro" id="IPR005110">
    <property type="entry name" value="MoeA_linker/N"/>
</dbReference>
<evidence type="ECO:0000313" key="14">
    <source>
        <dbReference type="Proteomes" id="UP000317243"/>
    </source>
</evidence>
<dbReference type="AlphaFoldDB" id="A0A5C5X5N4"/>
<evidence type="ECO:0000256" key="8">
    <source>
        <dbReference type="ARBA" id="ARBA00022842"/>
    </source>
</evidence>
<dbReference type="PROSITE" id="PS01079">
    <property type="entry name" value="MOCF_BIOSYNTHESIS_2"/>
    <property type="match status" value="1"/>
</dbReference>
<dbReference type="GO" id="GO:0046872">
    <property type="term" value="F:metal ion binding"/>
    <property type="evidence" value="ECO:0007669"/>
    <property type="project" value="UniProtKB-UniRule"/>
</dbReference>
<dbReference type="Gene3D" id="2.40.340.10">
    <property type="entry name" value="MoeA, C-terminal, domain IV"/>
    <property type="match status" value="1"/>
</dbReference>
<comment type="pathway">
    <text evidence="3 11">Cofactor biosynthesis; molybdopterin biosynthesis.</text>
</comment>
<keyword evidence="9 11" id="KW-0501">Molybdenum cofactor biosynthesis</keyword>
<comment type="catalytic activity">
    <reaction evidence="10">
        <text>adenylyl-molybdopterin + molybdate = Mo-molybdopterin + AMP + H(+)</text>
        <dbReference type="Rhea" id="RHEA:35047"/>
        <dbReference type="ChEBI" id="CHEBI:15378"/>
        <dbReference type="ChEBI" id="CHEBI:36264"/>
        <dbReference type="ChEBI" id="CHEBI:62727"/>
        <dbReference type="ChEBI" id="CHEBI:71302"/>
        <dbReference type="ChEBI" id="CHEBI:456215"/>
        <dbReference type="EC" id="2.10.1.1"/>
    </reaction>
</comment>
<dbReference type="PANTHER" id="PTHR10192:SF5">
    <property type="entry name" value="GEPHYRIN"/>
    <property type="match status" value="1"/>
</dbReference>
<dbReference type="PANTHER" id="PTHR10192">
    <property type="entry name" value="MOLYBDOPTERIN BIOSYNTHESIS PROTEIN"/>
    <property type="match status" value="1"/>
</dbReference>
<dbReference type="Pfam" id="PF03454">
    <property type="entry name" value="MoeA_C"/>
    <property type="match status" value="1"/>
</dbReference>
<dbReference type="SUPFAM" id="SSF63867">
    <property type="entry name" value="MoeA C-terminal domain-like"/>
    <property type="match status" value="1"/>
</dbReference>
<keyword evidence="7 11" id="KW-0479">Metal-binding</keyword>
<comment type="similarity">
    <text evidence="4 11">Belongs to the MoeA family.</text>
</comment>
<dbReference type="SUPFAM" id="SSF53218">
    <property type="entry name" value="Molybdenum cofactor biosynthesis proteins"/>
    <property type="match status" value="1"/>
</dbReference>
<evidence type="ECO:0000256" key="10">
    <source>
        <dbReference type="ARBA" id="ARBA00047317"/>
    </source>
</evidence>
<dbReference type="InterPro" id="IPR036425">
    <property type="entry name" value="MoaB/Mog-like_dom_sf"/>
</dbReference>
<evidence type="ECO:0000256" key="5">
    <source>
        <dbReference type="ARBA" id="ARBA00022505"/>
    </source>
</evidence>
<dbReference type="Gene3D" id="3.40.980.10">
    <property type="entry name" value="MoaB/Mog-like domain"/>
    <property type="match status" value="1"/>
</dbReference>
<accession>A0A5C5X5N4</accession>
<dbReference type="InterPro" id="IPR036688">
    <property type="entry name" value="MoeA_C_domain_IV_sf"/>
</dbReference>
<keyword evidence="6 11" id="KW-0808">Transferase</keyword>
<evidence type="ECO:0000256" key="7">
    <source>
        <dbReference type="ARBA" id="ARBA00022723"/>
    </source>
</evidence>
<dbReference type="Proteomes" id="UP000317243">
    <property type="component" value="Unassembled WGS sequence"/>
</dbReference>
<dbReference type="EMBL" id="SIHI01000001">
    <property type="protein sequence ID" value="TWT58417.1"/>
    <property type="molecule type" value="Genomic_DNA"/>
</dbReference>
<dbReference type="InterPro" id="IPR038987">
    <property type="entry name" value="MoeA-like"/>
</dbReference>
<evidence type="ECO:0000256" key="1">
    <source>
        <dbReference type="ARBA" id="ARBA00001946"/>
    </source>
</evidence>
<dbReference type="NCBIfam" id="TIGR00177">
    <property type="entry name" value="molyb_syn"/>
    <property type="match status" value="1"/>
</dbReference>
<evidence type="ECO:0000256" key="9">
    <source>
        <dbReference type="ARBA" id="ARBA00023150"/>
    </source>
</evidence>
<dbReference type="CDD" id="cd00887">
    <property type="entry name" value="MoeA"/>
    <property type="match status" value="1"/>
</dbReference>
<evidence type="ECO:0000256" key="11">
    <source>
        <dbReference type="RuleBase" id="RU365090"/>
    </source>
</evidence>
<dbReference type="InterPro" id="IPR001453">
    <property type="entry name" value="MoaB/Mog_dom"/>
</dbReference>
<dbReference type="SMART" id="SM00852">
    <property type="entry name" value="MoCF_biosynth"/>
    <property type="match status" value="1"/>
</dbReference>
<dbReference type="RefSeq" id="WP_197440985.1">
    <property type="nucleotide sequence ID" value="NZ_SIHI01000001.1"/>
</dbReference>
<dbReference type="NCBIfam" id="NF045515">
    <property type="entry name" value="Glp_gephyrin"/>
    <property type="match status" value="1"/>
</dbReference>
<dbReference type="InterPro" id="IPR005111">
    <property type="entry name" value="MoeA_C_domain_IV"/>
</dbReference>
<feature type="domain" description="MoaB/Mog" evidence="12">
    <location>
        <begin position="178"/>
        <end position="320"/>
    </location>
</feature>
<dbReference type="SUPFAM" id="SSF63882">
    <property type="entry name" value="MoeA N-terminal region -like"/>
    <property type="match status" value="1"/>
</dbReference>
<evidence type="ECO:0000256" key="4">
    <source>
        <dbReference type="ARBA" id="ARBA00010763"/>
    </source>
</evidence>
<dbReference type="Gene3D" id="2.170.190.11">
    <property type="entry name" value="Molybdopterin biosynthesis moea protein, domain 3"/>
    <property type="match status" value="1"/>
</dbReference>
<dbReference type="GO" id="GO:0061599">
    <property type="term" value="F:molybdopterin molybdotransferase activity"/>
    <property type="evidence" value="ECO:0007669"/>
    <property type="project" value="UniProtKB-UniRule"/>
</dbReference>
<evidence type="ECO:0000256" key="2">
    <source>
        <dbReference type="ARBA" id="ARBA00002901"/>
    </source>
</evidence>